<dbReference type="InterPro" id="IPR001584">
    <property type="entry name" value="Integrase_cat-core"/>
</dbReference>
<feature type="region of interest" description="Disordered" evidence="5">
    <location>
        <begin position="817"/>
        <end position="849"/>
    </location>
</feature>
<keyword evidence="2" id="KW-0479">Metal-binding</keyword>
<dbReference type="Pfam" id="PF07727">
    <property type="entry name" value="RVT_2"/>
    <property type="match status" value="1"/>
</dbReference>
<dbReference type="InterPro" id="IPR043502">
    <property type="entry name" value="DNA/RNA_pol_sf"/>
</dbReference>
<keyword evidence="4" id="KW-0378">Hydrolase</keyword>
<evidence type="ECO:0000313" key="8">
    <source>
        <dbReference type="Proteomes" id="UP001229421"/>
    </source>
</evidence>
<keyword evidence="3" id="KW-0064">Aspartyl protease</keyword>
<dbReference type="CDD" id="cd09272">
    <property type="entry name" value="RNase_HI_RT_Ty1"/>
    <property type="match status" value="1"/>
</dbReference>
<dbReference type="InterPro" id="IPR025724">
    <property type="entry name" value="GAG-pre-integrase_dom"/>
</dbReference>
<dbReference type="PROSITE" id="PS50994">
    <property type="entry name" value="INTEGRASE"/>
    <property type="match status" value="1"/>
</dbReference>
<gene>
    <name evidence="7" type="ORF">QVD17_32133</name>
</gene>
<keyword evidence="1" id="KW-0645">Protease</keyword>
<dbReference type="EMBL" id="JAUHHV010000008">
    <property type="protein sequence ID" value="KAK1416343.1"/>
    <property type="molecule type" value="Genomic_DNA"/>
</dbReference>
<dbReference type="InterPro" id="IPR057670">
    <property type="entry name" value="SH3_retrovirus"/>
</dbReference>
<dbReference type="Pfam" id="PF25597">
    <property type="entry name" value="SH3_retrovirus"/>
    <property type="match status" value="1"/>
</dbReference>
<comment type="caution">
    <text evidence="7">The sequence shown here is derived from an EMBL/GenBank/DDBJ whole genome shotgun (WGS) entry which is preliminary data.</text>
</comment>
<reference evidence="7" key="1">
    <citation type="journal article" date="2023" name="bioRxiv">
        <title>Improved chromosome-level genome assembly for marigold (Tagetes erecta).</title>
        <authorList>
            <person name="Jiang F."/>
            <person name="Yuan L."/>
            <person name="Wang S."/>
            <person name="Wang H."/>
            <person name="Xu D."/>
            <person name="Wang A."/>
            <person name="Fan W."/>
        </authorList>
    </citation>
    <scope>NUCLEOTIDE SEQUENCE</scope>
    <source>
        <strain evidence="7">WSJ</strain>
        <tissue evidence="7">Leaf</tissue>
    </source>
</reference>
<evidence type="ECO:0000313" key="7">
    <source>
        <dbReference type="EMBL" id="KAK1416343.1"/>
    </source>
</evidence>
<dbReference type="InterPro" id="IPR012337">
    <property type="entry name" value="RNaseH-like_sf"/>
</dbReference>
<dbReference type="Pfam" id="PF00665">
    <property type="entry name" value="rve"/>
    <property type="match status" value="1"/>
</dbReference>
<dbReference type="PANTHER" id="PTHR42648:SF29">
    <property type="entry name" value="RNA-DIRECTED DNA POLYMERASE"/>
    <property type="match status" value="1"/>
</dbReference>
<organism evidence="7 8">
    <name type="scientific">Tagetes erecta</name>
    <name type="common">African marigold</name>
    <dbReference type="NCBI Taxonomy" id="13708"/>
    <lineage>
        <taxon>Eukaryota</taxon>
        <taxon>Viridiplantae</taxon>
        <taxon>Streptophyta</taxon>
        <taxon>Embryophyta</taxon>
        <taxon>Tracheophyta</taxon>
        <taxon>Spermatophyta</taxon>
        <taxon>Magnoliopsida</taxon>
        <taxon>eudicotyledons</taxon>
        <taxon>Gunneridae</taxon>
        <taxon>Pentapetalae</taxon>
        <taxon>asterids</taxon>
        <taxon>campanulids</taxon>
        <taxon>Asterales</taxon>
        <taxon>Asteraceae</taxon>
        <taxon>Asteroideae</taxon>
        <taxon>Heliantheae alliance</taxon>
        <taxon>Tageteae</taxon>
        <taxon>Tagetes</taxon>
    </lineage>
</organism>
<feature type="region of interest" description="Disordered" evidence="5">
    <location>
        <begin position="1"/>
        <end position="23"/>
    </location>
</feature>
<evidence type="ECO:0000256" key="3">
    <source>
        <dbReference type="ARBA" id="ARBA00022750"/>
    </source>
</evidence>
<dbReference type="GO" id="GO:0046872">
    <property type="term" value="F:metal ion binding"/>
    <property type="evidence" value="ECO:0007669"/>
    <property type="project" value="UniProtKB-KW"/>
</dbReference>
<feature type="compositionally biased region" description="Basic and acidic residues" evidence="5">
    <location>
        <begin position="817"/>
        <end position="834"/>
    </location>
</feature>
<evidence type="ECO:0000256" key="2">
    <source>
        <dbReference type="ARBA" id="ARBA00022723"/>
    </source>
</evidence>
<dbReference type="Gene3D" id="3.30.420.10">
    <property type="entry name" value="Ribonuclease H-like superfamily/Ribonuclease H"/>
    <property type="match status" value="1"/>
</dbReference>
<evidence type="ECO:0000259" key="6">
    <source>
        <dbReference type="PROSITE" id="PS50994"/>
    </source>
</evidence>
<protein>
    <recommendedName>
        <fullName evidence="6">Integrase catalytic domain-containing protein</fullName>
    </recommendedName>
</protein>
<dbReference type="InterPro" id="IPR029472">
    <property type="entry name" value="Copia-like_N"/>
</dbReference>
<dbReference type="InterPro" id="IPR013103">
    <property type="entry name" value="RVT_2"/>
</dbReference>
<dbReference type="GO" id="GO:0006508">
    <property type="term" value="P:proteolysis"/>
    <property type="evidence" value="ECO:0007669"/>
    <property type="project" value="UniProtKB-KW"/>
</dbReference>
<dbReference type="InterPro" id="IPR039537">
    <property type="entry name" value="Retrotran_Ty1/copia-like"/>
</dbReference>
<dbReference type="GO" id="GO:0015074">
    <property type="term" value="P:DNA integration"/>
    <property type="evidence" value="ECO:0007669"/>
    <property type="project" value="InterPro"/>
</dbReference>
<keyword evidence="8" id="KW-1185">Reference proteome</keyword>
<dbReference type="GO" id="GO:0003676">
    <property type="term" value="F:nucleic acid binding"/>
    <property type="evidence" value="ECO:0007669"/>
    <property type="project" value="InterPro"/>
</dbReference>
<proteinExistence type="predicted"/>
<name>A0AAD8NPY4_TARER</name>
<feature type="region of interest" description="Disordered" evidence="5">
    <location>
        <begin position="240"/>
        <end position="285"/>
    </location>
</feature>
<feature type="compositionally biased region" description="Polar residues" evidence="5">
    <location>
        <begin position="240"/>
        <end position="258"/>
    </location>
</feature>
<dbReference type="PANTHER" id="PTHR42648">
    <property type="entry name" value="TRANSPOSASE, PUTATIVE-RELATED"/>
    <property type="match status" value="1"/>
</dbReference>
<accession>A0AAD8NPY4</accession>
<evidence type="ECO:0000256" key="1">
    <source>
        <dbReference type="ARBA" id="ARBA00022670"/>
    </source>
</evidence>
<evidence type="ECO:0000256" key="5">
    <source>
        <dbReference type="SAM" id="MobiDB-lite"/>
    </source>
</evidence>
<feature type="domain" description="Integrase catalytic" evidence="6">
    <location>
        <begin position="536"/>
        <end position="711"/>
    </location>
</feature>
<dbReference type="InterPro" id="IPR054722">
    <property type="entry name" value="PolX-like_BBD"/>
</dbReference>
<dbReference type="GO" id="GO:0004190">
    <property type="term" value="F:aspartic-type endopeptidase activity"/>
    <property type="evidence" value="ECO:0007669"/>
    <property type="project" value="UniProtKB-KW"/>
</dbReference>
<evidence type="ECO:0000256" key="4">
    <source>
        <dbReference type="ARBA" id="ARBA00022801"/>
    </source>
</evidence>
<dbReference type="Proteomes" id="UP001229421">
    <property type="component" value="Unassembled WGS sequence"/>
</dbReference>
<dbReference type="Pfam" id="PF13976">
    <property type="entry name" value="gag_pre-integrs"/>
    <property type="match status" value="1"/>
</dbReference>
<feature type="region of interest" description="Disordered" evidence="5">
    <location>
        <begin position="311"/>
        <end position="330"/>
    </location>
</feature>
<dbReference type="Pfam" id="PF14244">
    <property type="entry name" value="Retrotran_gag_3"/>
    <property type="match status" value="1"/>
</dbReference>
<dbReference type="SUPFAM" id="SSF53098">
    <property type="entry name" value="Ribonuclease H-like"/>
    <property type="match status" value="1"/>
</dbReference>
<dbReference type="SUPFAM" id="SSF56672">
    <property type="entry name" value="DNA/RNA polymerases"/>
    <property type="match status" value="1"/>
</dbReference>
<sequence length="1478" mass="168146">MAGDDASNPKNNTQKNKDEEVADDHTSPFYLHASDYPKQMHVNDLLTDKNYTDWAQEMMNFLFAKNKVGFVDGSVAKPEKESTKYMPWMRCDAMIKGWLTTAMEKEIRNSVKYAKTAREVWNDLKERFGKESAPKAYELKQSLAGTQQNGTTVSAYYTRLRSLWDEMESVLPTPRCSCDGCTCGLGKKLEQLKEKERIFEFLMGLDDQFGVIRTQILAMTPTPNLSTSYHLVAEDEQQRAITTTKRPTQEATAFQASYQGRREGSRNKQHDKGWQKNSSSDKNEHCTFCDRDGHNRDGCFKRIGYPEWWPGNGKKDKPKPKAATVEIGPCPIPGMTEEQYKSFLKLFSRNQDEPVVANMAGRINTDCEWVVDSGATEHITHQKNLLKNLTVDALERPVTIPNGEAIPVKGKGDFLLKKGLKVGGVLFVPKFTCNLLSVRRLTRDLHCAVTFFPDFFVLQGLKTGNLIGAGNCRGGLYRMGGIKEERKVMMVTADSWHKRLGHASNVKLSHVNFLNGVSLNFKNKVCDSCNKAKLTRLPFPVSFIKTSECFDLIHCDLWGKYRRTSLTGANYFLTIVDDYSRAVWIYLLKHKYEASTCLVEFYKMVKTQFGKCIKRIRCDNGGEFVSNQMNQFYAEQGIVLETTCSHTPQQNGVVERKHRHLLEIARALRFEANLPTTFWGECILTATYIVNRLPSKVINNKTPYEVLLGRDPEYDHMRVFGCLAYYRNTETNGDKFEPRGKPGVFLGYPHGKKGYKVYDLEERKMVVSRDVIFAEDVFPFAKMEQKTQSHEPEIFEHMHPITQYLDCMCHKESAENTGKGEVHVQRDENKENENSRVGPTISNTSDAHLENDVNQEPHVIGLKTNIQGVQTVSGMQDNENEVHVHDEVVNEEPPIMHKEIEEGRSKRNITMPKYLNDYQVKLPPSIDRTQPDSNQGSSTVHPLSNYVSYANFSNSHKAFLSAVNSHDVPKTFYQAAQNSNWKEAMEKEIKALEQNETWSLASLPAGKKAIDSKWVYKVKFKPNGEVERYKARLVARGFKQMEGVDYHDTFAPVAKLVTVRTLLAIAVKRGWEIQQLDVDNAFLHGDLEEEVYMKIPQGFGNKDDTRVCKLNKSIYGLKQASRNWYLKFTKSLVDLGYQQSKADHSLFIYKNDGAFVAALIYVDDVIIVGNSTKQIQQTKAHLDKEFNIKDLGSLKYFLGIEVARTSEGLVLSQRKYTLDILKDSGLQGCRPSSFPMEPNLKLDKGEEEEKVDANQYRRLIGRLLYLQATRPDIAYSVNVLSQFVGDPRRNHMDAAIRVLRYLKTTVGQGILLPKEGGVKLVTYCDSDWLGCPFSRRSRTGYLLLLGGAPISWKSKKQSVVSRSSAEAEYRAMATSVSEVLWVRWLLKELEVIPDGPTPLLCDNQAARHIANNPVFHERTKHVEMDCHFVRERVERKEIVPMHVDSKQQIADLLTKPLGSQSLRTLIDKLGIRNLHAPT</sequence>
<dbReference type="Pfam" id="PF22936">
    <property type="entry name" value="Pol_BBD"/>
    <property type="match status" value="1"/>
</dbReference>
<feature type="compositionally biased region" description="Basic and acidic residues" evidence="5">
    <location>
        <begin position="260"/>
        <end position="285"/>
    </location>
</feature>
<dbReference type="InterPro" id="IPR036397">
    <property type="entry name" value="RNaseH_sf"/>
</dbReference>
<feature type="compositionally biased region" description="Polar residues" evidence="5">
    <location>
        <begin position="835"/>
        <end position="846"/>
    </location>
</feature>